<feature type="domain" description="Mannitol dehydrogenase N-terminal" evidence="2">
    <location>
        <begin position="30"/>
        <end position="277"/>
    </location>
</feature>
<dbReference type="EMBL" id="QTKU01000002">
    <property type="protein sequence ID" value="MBS8260744.1"/>
    <property type="molecule type" value="Genomic_DNA"/>
</dbReference>
<dbReference type="GO" id="GO:0016616">
    <property type="term" value="F:oxidoreductase activity, acting on the CH-OH group of donors, NAD or NADP as acceptor"/>
    <property type="evidence" value="ECO:0007669"/>
    <property type="project" value="TreeGrafter"/>
</dbReference>
<evidence type="ECO:0000256" key="1">
    <source>
        <dbReference type="ARBA" id="ARBA00023002"/>
    </source>
</evidence>
<evidence type="ECO:0000259" key="2">
    <source>
        <dbReference type="Pfam" id="PF01232"/>
    </source>
</evidence>
<dbReference type="AlphaFoldDB" id="A0A944CCX7"/>
<comment type="caution">
    <text evidence="4">The sequence shown here is derived from an EMBL/GenBank/DDBJ whole genome shotgun (WGS) entry which is preliminary data.</text>
</comment>
<keyword evidence="1" id="KW-0560">Oxidoreductase</keyword>
<dbReference type="Gene3D" id="1.10.1040.10">
    <property type="entry name" value="N-(1-d-carboxylethyl)-l-norvaline Dehydrogenase, domain 2"/>
    <property type="match status" value="1"/>
</dbReference>
<dbReference type="SUPFAM" id="SSF51735">
    <property type="entry name" value="NAD(P)-binding Rossmann-fold domains"/>
    <property type="match status" value="1"/>
</dbReference>
<protein>
    <submittedName>
        <fullName evidence="4">Mannitol dehydrogenase family protein</fullName>
    </submittedName>
</protein>
<dbReference type="PANTHER" id="PTHR43362">
    <property type="entry name" value="MANNITOL DEHYDROGENASE DSF1-RELATED"/>
    <property type="match status" value="1"/>
</dbReference>
<name>A0A944CCX7_9HYPH</name>
<dbReference type="InterPro" id="IPR036291">
    <property type="entry name" value="NAD(P)-bd_dom_sf"/>
</dbReference>
<evidence type="ECO:0000313" key="4">
    <source>
        <dbReference type="EMBL" id="MBS8260744.1"/>
    </source>
</evidence>
<evidence type="ECO:0000259" key="3">
    <source>
        <dbReference type="Pfam" id="PF08125"/>
    </source>
</evidence>
<dbReference type="InterPro" id="IPR013328">
    <property type="entry name" value="6PGD_dom2"/>
</dbReference>
<dbReference type="PRINTS" id="PR00084">
    <property type="entry name" value="MTLDHDRGNASE"/>
</dbReference>
<sequence length="492" mass="53742">MTTKLSLSTLSELGESVGTPQYTREQLSPGIVHIGVGNFHRAHQAVYLDRLFNKGLDHDWAIIGAGVKSYDTAMRDRLAGQDWLTTVVELEPNGLSARVTGVMTDFADIDPAALIATLIRPEIRIVSLTITEGGYYVDAKTGQLDLSHHEIQSDIENPDAPQTIFGILIVALGLRKDSGLEPFTILSCDNLPENGHVARQTVVGLAKQMVPDLAGWIEIDVAFPSSMVDCITPATSAREVALVAQKFGIQDDAPVACEPFRQWVMEDRFPAGRPALEEVGVQFVDDVAPYELMKLRILNGGHAAIAYPSALLGYHFVHEAMADPDISGWFKKLARTDVIPVVPPISGIDFDEYLETCVLRFANPEIGDTVARLCLDGSNRQPKFILPTIADALQAGRSIEGLALEVAFWCRYCAESALEDSGFVLEDERAEQLRDAAEISKESPSAFLALDDVFGDLGRNDVFAEAFDRQLKSLWASGARKTLQAYLSEGSH</sequence>
<dbReference type="SUPFAM" id="SSF48179">
    <property type="entry name" value="6-phosphogluconate dehydrogenase C-terminal domain-like"/>
    <property type="match status" value="1"/>
</dbReference>
<dbReference type="InterPro" id="IPR000669">
    <property type="entry name" value="Mannitol_DH"/>
</dbReference>
<gene>
    <name evidence="4" type="ORF">DYI23_10980</name>
</gene>
<dbReference type="Pfam" id="PF01232">
    <property type="entry name" value="Mannitol_dh"/>
    <property type="match status" value="1"/>
</dbReference>
<accession>A0A944CCX7</accession>
<dbReference type="Proteomes" id="UP000705379">
    <property type="component" value="Unassembled WGS sequence"/>
</dbReference>
<reference evidence="4" key="1">
    <citation type="submission" date="2018-08" db="EMBL/GenBank/DDBJ databases">
        <authorList>
            <person name="Jin W."/>
            <person name="Wang H."/>
            <person name="Yang Y."/>
            <person name="Li M."/>
            <person name="Liu J."/>
        </authorList>
    </citation>
    <scope>NUCLEOTIDE SEQUENCE</scope>
    <source>
        <strain evidence="4">AESS21</strain>
    </source>
</reference>
<organism evidence="4 5">
    <name type="scientific">Roseibium polysiphoniae</name>
    <dbReference type="NCBI Taxonomy" id="2571221"/>
    <lineage>
        <taxon>Bacteria</taxon>
        <taxon>Pseudomonadati</taxon>
        <taxon>Pseudomonadota</taxon>
        <taxon>Alphaproteobacteria</taxon>
        <taxon>Hyphomicrobiales</taxon>
        <taxon>Stappiaceae</taxon>
        <taxon>Roseibium</taxon>
    </lineage>
</organism>
<dbReference type="InterPro" id="IPR013118">
    <property type="entry name" value="Mannitol_DH_C"/>
</dbReference>
<dbReference type="PANTHER" id="PTHR43362:SF1">
    <property type="entry name" value="MANNITOL DEHYDROGENASE 2-RELATED"/>
    <property type="match status" value="1"/>
</dbReference>
<dbReference type="RefSeq" id="WP_213216225.1">
    <property type="nucleotide sequence ID" value="NZ_QTKU01000002.1"/>
</dbReference>
<evidence type="ECO:0000313" key="5">
    <source>
        <dbReference type="Proteomes" id="UP000705379"/>
    </source>
</evidence>
<dbReference type="InterPro" id="IPR050988">
    <property type="entry name" value="Mannitol_DH/Oxidoreductase"/>
</dbReference>
<dbReference type="Pfam" id="PF08125">
    <property type="entry name" value="Mannitol_dh_C"/>
    <property type="match status" value="1"/>
</dbReference>
<proteinExistence type="predicted"/>
<reference evidence="4" key="2">
    <citation type="journal article" date="2021" name="Microorganisms">
        <title>Bacterial Dimethylsulfoniopropionate Biosynthesis in the East China Sea.</title>
        <authorList>
            <person name="Liu J."/>
            <person name="Zhang Y."/>
            <person name="Liu J."/>
            <person name="Zhong H."/>
            <person name="Williams B.T."/>
            <person name="Zheng Y."/>
            <person name="Curson A.R.J."/>
            <person name="Sun C."/>
            <person name="Sun H."/>
            <person name="Song D."/>
            <person name="Wagner Mackenzie B."/>
            <person name="Bermejo Martinez A."/>
            <person name="Todd J.D."/>
            <person name="Zhang X.H."/>
        </authorList>
    </citation>
    <scope>NUCLEOTIDE SEQUENCE</scope>
    <source>
        <strain evidence="4">AESS21</strain>
    </source>
</reference>
<dbReference type="Gene3D" id="3.40.50.720">
    <property type="entry name" value="NAD(P)-binding Rossmann-like Domain"/>
    <property type="match status" value="1"/>
</dbReference>
<dbReference type="InterPro" id="IPR013131">
    <property type="entry name" value="Mannitol_DH_N"/>
</dbReference>
<feature type="domain" description="Mannitol dehydrogenase C-terminal" evidence="3">
    <location>
        <begin position="286"/>
        <end position="475"/>
    </location>
</feature>
<dbReference type="InterPro" id="IPR008927">
    <property type="entry name" value="6-PGluconate_DH-like_C_sf"/>
</dbReference>